<feature type="transmembrane region" description="Helical" evidence="1">
    <location>
        <begin position="280"/>
        <end position="300"/>
    </location>
</feature>
<sequence length="451" mass="48079">MMASDLEAGGGQGTDIGSAVGGAVSQGSDWLSKNIARVTELMNPSKLVEGMVDSSFQAFGNVGKSMMDFANKAQAKEYCWSCQIYSSLYDGLHKIVVGMYETLVDKTPEMITFSVIVLMIVLCFKMLKIVASPFAENISGEWVKIYTFLLRVAIIYPLFLFSSTAAGVKDNGEFSPVSDLFISGPLALGSELGSRMAQAACTIGQNSVSSLPVCQTSTGSAGSQGSGAKLSDLANGHKEGAVNILWTFHKMGVVGITGGIWTATQVPTTKDLGTIARISYVFAGIFLAMIFFMLTVTFGFRFVDALIRLMVVGALTPIFVFLWIFDGTRSIAQKALRQVLFAGTAFAVSGIIVVVSAFIIVAGFGQAFPNSGDIFSASFWSSQQTGSFDWMAYCYIVGCALVVTNLSKAIFSIAGELIESNGVTGMGEQLDNQTHRAKDMARNVGMRSVGL</sequence>
<feature type="transmembrane region" description="Helical" evidence="1">
    <location>
        <begin position="390"/>
        <end position="411"/>
    </location>
</feature>
<organism evidence="2 3">
    <name type="scientific">Camelimonas fluminis</name>
    <dbReference type="NCBI Taxonomy" id="1576911"/>
    <lineage>
        <taxon>Bacteria</taxon>
        <taxon>Pseudomonadati</taxon>
        <taxon>Pseudomonadota</taxon>
        <taxon>Alphaproteobacteria</taxon>
        <taxon>Hyphomicrobiales</taxon>
        <taxon>Chelatococcaceae</taxon>
        <taxon>Camelimonas</taxon>
    </lineage>
</organism>
<keyword evidence="1" id="KW-0812">Transmembrane</keyword>
<protein>
    <recommendedName>
        <fullName evidence="4">TrbL/VirB6 plasmid conjugal transfer protein</fullName>
    </recommendedName>
</protein>
<comment type="caution">
    <text evidence="2">The sequence shown here is derived from an EMBL/GenBank/DDBJ whole genome shotgun (WGS) entry which is preliminary data.</text>
</comment>
<reference evidence="3" key="1">
    <citation type="journal article" date="2019" name="Int. J. Syst. Evol. Microbiol.">
        <title>The Global Catalogue of Microorganisms (GCM) 10K type strain sequencing project: providing services to taxonomists for standard genome sequencing and annotation.</title>
        <authorList>
            <consortium name="The Broad Institute Genomics Platform"/>
            <consortium name="The Broad Institute Genome Sequencing Center for Infectious Disease"/>
            <person name="Wu L."/>
            <person name="Ma J."/>
        </authorList>
    </citation>
    <scope>NUCLEOTIDE SEQUENCE [LARGE SCALE GENOMIC DNA]</scope>
    <source>
        <strain evidence="3">KCTC 42282</strain>
    </source>
</reference>
<dbReference type="Proteomes" id="UP001595704">
    <property type="component" value="Unassembled WGS sequence"/>
</dbReference>
<evidence type="ECO:0008006" key="4">
    <source>
        <dbReference type="Google" id="ProtNLM"/>
    </source>
</evidence>
<evidence type="ECO:0000256" key="1">
    <source>
        <dbReference type="SAM" id="Phobius"/>
    </source>
</evidence>
<gene>
    <name evidence="2" type="ORF">ACFONL_11405</name>
</gene>
<feature type="transmembrane region" description="Helical" evidence="1">
    <location>
        <begin position="339"/>
        <end position="364"/>
    </location>
</feature>
<keyword evidence="1" id="KW-1133">Transmembrane helix</keyword>
<evidence type="ECO:0000313" key="2">
    <source>
        <dbReference type="EMBL" id="MFC3637970.1"/>
    </source>
</evidence>
<keyword evidence="3" id="KW-1185">Reference proteome</keyword>
<dbReference type="RefSeq" id="WP_191320802.1">
    <property type="nucleotide sequence ID" value="NZ_BNCG01000025.1"/>
</dbReference>
<accession>A0ABV7UHQ6</accession>
<proteinExistence type="predicted"/>
<keyword evidence="1" id="KW-0472">Membrane</keyword>
<evidence type="ECO:0000313" key="3">
    <source>
        <dbReference type="Proteomes" id="UP001595704"/>
    </source>
</evidence>
<dbReference type="EMBL" id="JBHRYC010000055">
    <property type="protein sequence ID" value="MFC3637970.1"/>
    <property type="molecule type" value="Genomic_DNA"/>
</dbReference>
<feature type="transmembrane region" description="Helical" evidence="1">
    <location>
        <begin position="306"/>
        <end position="327"/>
    </location>
</feature>
<name>A0ABV7UHQ6_9HYPH</name>
<feature type="transmembrane region" description="Helical" evidence="1">
    <location>
        <begin position="143"/>
        <end position="161"/>
    </location>
</feature>
<feature type="transmembrane region" description="Helical" evidence="1">
    <location>
        <begin position="110"/>
        <end position="131"/>
    </location>
</feature>